<dbReference type="EMBL" id="CAXDID020000140">
    <property type="protein sequence ID" value="CAL6038854.1"/>
    <property type="molecule type" value="Genomic_DNA"/>
</dbReference>
<dbReference type="AlphaFoldDB" id="A0AA86QJS1"/>
<proteinExistence type="predicted"/>
<evidence type="ECO:0000313" key="3">
    <source>
        <dbReference type="Proteomes" id="UP001642409"/>
    </source>
</evidence>
<gene>
    <name evidence="2" type="ORF">HINF_LOCUS37572</name>
    <name evidence="1" type="ORF">HINF_LOCUS48426</name>
</gene>
<sequence>MSSDLFCMTRLISSINSQLYYKFDFQSLKYISLKKGNDLYVNHHLTANSRGLSICTFTSKIQSNIHNSSRDQQDSNQNHNRPCKGLYFHVIPEFGHVLQLELRCESNVNGQVRFLLLNVFSKIVKTF</sequence>
<keyword evidence="3" id="KW-1185">Reference proteome</keyword>
<organism evidence="1">
    <name type="scientific">Hexamita inflata</name>
    <dbReference type="NCBI Taxonomy" id="28002"/>
    <lineage>
        <taxon>Eukaryota</taxon>
        <taxon>Metamonada</taxon>
        <taxon>Diplomonadida</taxon>
        <taxon>Hexamitidae</taxon>
        <taxon>Hexamitinae</taxon>
        <taxon>Hexamita</taxon>
    </lineage>
</organism>
<reference evidence="2 3" key="2">
    <citation type="submission" date="2024-07" db="EMBL/GenBank/DDBJ databases">
        <authorList>
            <person name="Akdeniz Z."/>
        </authorList>
    </citation>
    <scope>NUCLEOTIDE SEQUENCE [LARGE SCALE GENOMIC DNA]</scope>
</reference>
<accession>A0AA86QJS1</accession>
<dbReference type="EMBL" id="CATOUU010000934">
    <property type="protein sequence ID" value="CAI9960781.1"/>
    <property type="molecule type" value="Genomic_DNA"/>
</dbReference>
<name>A0AA86QJS1_9EUKA</name>
<reference evidence="1" key="1">
    <citation type="submission" date="2023-06" db="EMBL/GenBank/DDBJ databases">
        <authorList>
            <person name="Kurt Z."/>
        </authorList>
    </citation>
    <scope>NUCLEOTIDE SEQUENCE</scope>
</reference>
<protein>
    <submittedName>
        <fullName evidence="2">Hypothetical_protein</fullName>
    </submittedName>
</protein>
<evidence type="ECO:0000313" key="2">
    <source>
        <dbReference type="EMBL" id="CAL6038854.1"/>
    </source>
</evidence>
<evidence type="ECO:0000313" key="1">
    <source>
        <dbReference type="EMBL" id="CAI9960781.1"/>
    </source>
</evidence>
<comment type="caution">
    <text evidence="1">The sequence shown here is derived from an EMBL/GenBank/DDBJ whole genome shotgun (WGS) entry which is preliminary data.</text>
</comment>
<dbReference type="Proteomes" id="UP001642409">
    <property type="component" value="Unassembled WGS sequence"/>
</dbReference>